<reference evidence="1 2" key="1">
    <citation type="submission" date="2020-08" db="EMBL/GenBank/DDBJ databases">
        <title>Complete genome sequence of Klebsiella pneumoniae KP2757.</title>
        <authorList>
            <person name="Zhang X."/>
        </authorList>
    </citation>
    <scope>NUCLEOTIDE SEQUENCE [LARGE SCALE GENOMIC DNA]</scope>
    <source>
        <strain evidence="1 2">KP2757</strain>
    </source>
</reference>
<evidence type="ECO:0000313" key="2">
    <source>
        <dbReference type="Proteomes" id="UP000516181"/>
    </source>
</evidence>
<organism evidence="1 2">
    <name type="scientific">Klebsiella variicola</name>
    <dbReference type="NCBI Taxonomy" id="244366"/>
    <lineage>
        <taxon>Bacteria</taxon>
        <taxon>Pseudomonadati</taxon>
        <taxon>Pseudomonadota</taxon>
        <taxon>Gammaproteobacteria</taxon>
        <taxon>Enterobacterales</taxon>
        <taxon>Enterobacteriaceae</taxon>
        <taxon>Klebsiella/Raoultella group</taxon>
        <taxon>Klebsiella</taxon>
        <taxon>Klebsiella pneumoniae complex</taxon>
    </lineage>
</organism>
<gene>
    <name evidence="1" type="ORF">IAP99_03270</name>
</gene>
<dbReference type="RefSeq" id="WP_110408946.1">
    <property type="nucleotide sequence ID" value="NZ_CP060807.1"/>
</dbReference>
<dbReference type="Proteomes" id="UP000516181">
    <property type="component" value="Chromosome"/>
</dbReference>
<protein>
    <submittedName>
        <fullName evidence="1">Uncharacterized protein</fullName>
    </submittedName>
</protein>
<accession>A0A7H0ENP6</accession>
<name>A0A7H0ENP6_KLEVA</name>
<dbReference type="AlphaFoldDB" id="A0A7H0ENP6"/>
<proteinExistence type="predicted"/>
<dbReference type="EMBL" id="CP060807">
    <property type="protein sequence ID" value="QNP25412.1"/>
    <property type="molecule type" value="Genomic_DNA"/>
</dbReference>
<sequence>MNNQLKDKRTRLRDAAKNYQIALAWYQSNLDSPSALETYDVATAEFMREIGYRETDIIADLFDEIDELRVRLKAPKDGAAVPCR</sequence>
<evidence type="ECO:0000313" key="1">
    <source>
        <dbReference type="EMBL" id="QNP25412.1"/>
    </source>
</evidence>